<protein>
    <submittedName>
        <fullName evidence="1">Uncharacterized protein</fullName>
    </submittedName>
</protein>
<organism evidence="1 2">
    <name type="scientific">Haloquadratum walsbyi J07HQW1</name>
    <dbReference type="NCBI Taxonomy" id="1238424"/>
    <lineage>
        <taxon>Archaea</taxon>
        <taxon>Methanobacteriati</taxon>
        <taxon>Methanobacteriota</taxon>
        <taxon>Stenosarchaea group</taxon>
        <taxon>Halobacteria</taxon>
        <taxon>Halobacteriales</taxon>
        <taxon>Haloferacaceae</taxon>
        <taxon>Haloquadratum</taxon>
    </lineage>
</organism>
<evidence type="ECO:0000313" key="2">
    <source>
        <dbReference type="Proteomes" id="UP000030649"/>
    </source>
</evidence>
<dbReference type="EMBL" id="KE356560">
    <property type="protein sequence ID" value="ERG90064.1"/>
    <property type="molecule type" value="Genomic_DNA"/>
</dbReference>
<dbReference type="HOGENOM" id="CLU_149764_0_0_2"/>
<name>U1MKF3_9EURY</name>
<evidence type="ECO:0000313" key="1">
    <source>
        <dbReference type="EMBL" id="ERG90064.1"/>
    </source>
</evidence>
<accession>U1MKF3</accession>
<sequence>MMPVVSVSGDINIIKFMFHIQAVPLMTYSKNTKSNQRITYCFGTHGGPKPTMGEVDSFITEEMWLVRDDGEAKWTEGITELITLGMDSWRQAQGQVERAHLVSEEVSSDVRTTQPLRVA</sequence>
<dbReference type="Proteomes" id="UP000030649">
    <property type="component" value="Unassembled WGS sequence"/>
</dbReference>
<proteinExistence type="predicted"/>
<dbReference type="AlphaFoldDB" id="U1MKF3"/>
<gene>
    <name evidence="1" type="ORF">J07HQW1_00077</name>
</gene>
<reference evidence="1 2" key="1">
    <citation type="journal article" date="2013" name="PLoS ONE">
        <title>Assembly-driven community genomics of a hypersaline microbial ecosystem.</title>
        <authorList>
            <person name="Podell S."/>
            <person name="Ugalde J.A."/>
            <person name="Narasingarao P."/>
            <person name="Banfield J.F."/>
            <person name="Heidelberg K.B."/>
            <person name="Allen E.E."/>
        </authorList>
    </citation>
    <scope>NUCLEOTIDE SEQUENCE [LARGE SCALE GENOMIC DNA]</scope>
    <source>
        <strain evidence="2">J07HQW1</strain>
    </source>
</reference>